<dbReference type="PROSITE" id="PS51257">
    <property type="entry name" value="PROKAR_LIPOPROTEIN"/>
    <property type="match status" value="1"/>
</dbReference>
<keyword evidence="1" id="KW-0732">Signal</keyword>
<dbReference type="RefSeq" id="WP_103446864.1">
    <property type="nucleotide sequence ID" value="NZ_MINH01000019.1"/>
</dbReference>
<evidence type="ECO:0000256" key="1">
    <source>
        <dbReference type="SAM" id="SignalP"/>
    </source>
</evidence>
<name>A0A2S3X3R6_PSEPU</name>
<reference evidence="2 3" key="1">
    <citation type="submission" date="2016-08" db="EMBL/GenBank/DDBJ databases">
        <authorList>
            <person name="Seilhamer J.J."/>
        </authorList>
    </citation>
    <scope>NUCLEOTIDE SEQUENCE [LARGE SCALE GENOMIC DNA]</scope>
    <source>
        <strain evidence="2 3">KH-21-114</strain>
    </source>
</reference>
<gene>
    <name evidence="2" type="ORF">BGP84_10190</name>
</gene>
<feature type="chain" id="PRO_5015591723" description="ATPase" evidence="1">
    <location>
        <begin position="21"/>
        <end position="199"/>
    </location>
</feature>
<dbReference type="OrthoDB" id="7009597at2"/>
<dbReference type="Proteomes" id="UP000237230">
    <property type="component" value="Unassembled WGS sequence"/>
</dbReference>
<sequence length="199" mass="21240">MKTGILAALLALFAALGGCAAPAGQQAAQPYGHFYSATALSSVALAPGQHVAVLLGRNADSTLSYLQQHRGNAVAKAQPRSIPVATLRGGSQAYEWLAHSLAQQFAEVTFYEDLDSLLADHPDVIVLLDSESRLATADVESRVVARFFDSQLTYIGRAEGRARKDVSNVARMLEDEQAAKADALRDFDASLQRLLGSKV</sequence>
<comment type="caution">
    <text evidence="2">The sequence shown here is derived from an EMBL/GenBank/DDBJ whole genome shotgun (WGS) entry which is preliminary data.</text>
</comment>
<evidence type="ECO:0008006" key="4">
    <source>
        <dbReference type="Google" id="ProtNLM"/>
    </source>
</evidence>
<reference evidence="2 3" key="2">
    <citation type="submission" date="2018-03" db="EMBL/GenBank/DDBJ databases">
        <title>Draft genome of Pseudomonas putida strain KH-21-114.</title>
        <authorList>
            <person name="Yoshizawa S."/>
            <person name="Khan N.H."/>
            <person name="Nishimura M."/>
            <person name="Chiura H.X."/>
            <person name="Ogura Y."/>
            <person name="Hayashi T."/>
            <person name="Kogure K."/>
        </authorList>
    </citation>
    <scope>NUCLEOTIDE SEQUENCE [LARGE SCALE GENOMIC DNA]</scope>
    <source>
        <strain evidence="2 3">KH-21-114</strain>
    </source>
</reference>
<protein>
    <recommendedName>
        <fullName evidence="4">ATPase</fullName>
    </recommendedName>
</protein>
<dbReference type="EMBL" id="MINH01000019">
    <property type="protein sequence ID" value="POG10079.1"/>
    <property type="molecule type" value="Genomic_DNA"/>
</dbReference>
<organism evidence="2 3">
    <name type="scientific">Pseudomonas putida</name>
    <name type="common">Arthrobacter siderocapsulatus</name>
    <dbReference type="NCBI Taxonomy" id="303"/>
    <lineage>
        <taxon>Bacteria</taxon>
        <taxon>Pseudomonadati</taxon>
        <taxon>Pseudomonadota</taxon>
        <taxon>Gammaproteobacteria</taxon>
        <taxon>Pseudomonadales</taxon>
        <taxon>Pseudomonadaceae</taxon>
        <taxon>Pseudomonas</taxon>
    </lineage>
</organism>
<proteinExistence type="predicted"/>
<evidence type="ECO:0000313" key="3">
    <source>
        <dbReference type="Proteomes" id="UP000237230"/>
    </source>
</evidence>
<feature type="signal peptide" evidence="1">
    <location>
        <begin position="1"/>
        <end position="20"/>
    </location>
</feature>
<dbReference type="AlphaFoldDB" id="A0A2S3X3R6"/>
<evidence type="ECO:0000313" key="2">
    <source>
        <dbReference type="EMBL" id="POG10079.1"/>
    </source>
</evidence>
<accession>A0A2S3X3R6</accession>